<reference evidence="1 2" key="1">
    <citation type="submission" date="2022-05" db="EMBL/GenBank/DDBJ databases">
        <title>Luteimonas sp. SX5, whole genome shotgun sequencing project.</title>
        <authorList>
            <person name="Zhao G."/>
            <person name="Shen L."/>
        </authorList>
    </citation>
    <scope>NUCLEOTIDE SEQUENCE [LARGE SCALE GENOMIC DNA]</scope>
    <source>
        <strain evidence="1 2">SX5</strain>
    </source>
</reference>
<gene>
    <name evidence="1" type="ORF">M2650_03475</name>
</gene>
<comment type="caution">
    <text evidence="1">The sequence shown here is derived from an EMBL/GenBank/DDBJ whole genome shotgun (WGS) entry which is preliminary data.</text>
</comment>
<dbReference type="InterPro" id="IPR031325">
    <property type="entry name" value="RHS_repeat"/>
</dbReference>
<evidence type="ECO:0008006" key="3">
    <source>
        <dbReference type="Google" id="ProtNLM"/>
    </source>
</evidence>
<dbReference type="Gene3D" id="2.180.10.10">
    <property type="entry name" value="RHS repeat-associated core"/>
    <property type="match status" value="1"/>
</dbReference>
<protein>
    <recommendedName>
        <fullName evidence="3">RHS repeat protein</fullName>
    </recommendedName>
</protein>
<keyword evidence="2" id="KW-1185">Reference proteome</keyword>
<evidence type="ECO:0000313" key="2">
    <source>
        <dbReference type="Proteomes" id="UP001431217"/>
    </source>
</evidence>
<evidence type="ECO:0000313" key="1">
    <source>
        <dbReference type="EMBL" id="MCL1633704.1"/>
    </source>
</evidence>
<dbReference type="Proteomes" id="UP001431217">
    <property type="component" value="Unassembled WGS sequence"/>
</dbReference>
<sequence length="70" mass="7477">MHNANGNITSVGGTAYTYDAFNRLSQASKDGVGTVYWVNALGQRTYKSQGAPKAKGFMYGLDGQPEKGTE</sequence>
<dbReference type="EMBL" id="JAMBEP010000001">
    <property type="protein sequence ID" value="MCL1633704.1"/>
    <property type="molecule type" value="Genomic_DNA"/>
</dbReference>
<dbReference type="Pfam" id="PF05593">
    <property type="entry name" value="RHS_repeat"/>
    <property type="match status" value="1"/>
</dbReference>
<proteinExistence type="predicted"/>
<name>A0ABT0MFQ1_9GAMM</name>
<organism evidence="1 2">
    <name type="scientific">Luteimonas galliterrae</name>
    <dbReference type="NCBI Taxonomy" id="2940486"/>
    <lineage>
        <taxon>Bacteria</taxon>
        <taxon>Pseudomonadati</taxon>
        <taxon>Pseudomonadota</taxon>
        <taxon>Gammaproteobacteria</taxon>
        <taxon>Lysobacterales</taxon>
        <taxon>Lysobacteraceae</taxon>
        <taxon>Luteimonas</taxon>
    </lineage>
</organism>
<dbReference type="RefSeq" id="WP_249471213.1">
    <property type="nucleotide sequence ID" value="NZ_JAMBEP010000001.1"/>
</dbReference>
<accession>A0ABT0MFQ1</accession>